<keyword evidence="8" id="KW-0479">Metal-binding</keyword>
<dbReference type="CDD" id="cd06257">
    <property type="entry name" value="DnaJ"/>
    <property type="match status" value="1"/>
</dbReference>
<reference evidence="18" key="2">
    <citation type="journal article" date="2016" name="Genome Announc.">
        <title>Genome sequence of Ustilaginoidea virens IPU010, a rice pathogenic fungus causing false smut.</title>
        <authorList>
            <person name="Kumagai T."/>
            <person name="Ishii T."/>
            <person name="Terai G."/>
            <person name="Umemura M."/>
            <person name="Machida M."/>
            <person name="Asai K."/>
        </authorList>
    </citation>
    <scope>NUCLEOTIDE SEQUENCE [LARGE SCALE GENOMIC DNA]</scope>
    <source>
        <strain evidence="18">IPU010</strain>
    </source>
</reference>
<dbReference type="Proteomes" id="UP000027002">
    <property type="component" value="Chromosome 3"/>
</dbReference>
<comment type="subcellular location">
    <subcellularLocation>
        <location evidence="3">Cytoplasm</location>
    </subcellularLocation>
    <subcellularLocation>
        <location evidence="2">Nucleus</location>
    </subcellularLocation>
</comment>
<sequence length="197" mass="21395">MTSALSFRTPTHYEILGLTPSALDDPRQDPSSASSLIKKAYRRALLRHHPDKSTAVTASSSPAPLADPRRRGLYTVDQITAAFTVLSSPAQRAKYDALLRQAPGLGGAGPATLAPRFQTGVDNVDLDSLAFDQGQGHWHRSCRCGNERGYVFDEEDLTAAEEDGELLVACQDCSLWLRVHFAVVDEDAAAQEKIDKS</sequence>
<dbReference type="SMART" id="SM00271">
    <property type="entry name" value="DnaJ"/>
    <property type="match status" value="1"/>
</dbReference>
<keyword evidence="17" id="KW-1185">Reference proteome</keyword>
<organism evidence="15 18">
    <name type="scientific">Ustilaginoidea virens</name>
    <name type="common">Rice false smut fungus</name>
    <name type="synonym">Villosiclava virens</name>
    <dbReference type="NCBI Taxonomy" id="1159556"/>
    <lineage>
        <taxon>Eukaryota</taxon>
        <taxon>Fungi</taxon>
        <taxon>Dikarya</taxon>
        <taxon>Ascomycota</taxon>
        <taxon>Pezizomycotina</taxon>
        <taxon>Sordariomycetes</taxon>
        <taxon>Hypocreomycetidae</taxon>
        <taxon>Hypocreales</taxon>
        <taxon>Clavicipitaceae</taxon>
        <taxon>Ustilaginoidea</taxon>
    </lineage>
</organism>
<keyword evidence="10" id="KW-0408">Iron</keyword>
<evidence type="ECO:0000313" key="15">
    <source>
        <dbReference type="EMBL" id="GAO13824.1"/>
    </source>
</evidence>
<dbReference type="PROSITE" id="PS50076">
    <property type="entry name" value="DNAJ_2"/>
    <property type="match status" value="1"/>
</dbReference>
<reference evidence="15" key="1">
    <citation type="journal article" date="2016" name="Genome Announc.">
        <title>Genome Sequence of Ustilaginoidea virens IPU010, a Rice Pathogenic Fungus Causing False Smut.</title>
        <authorList>
            <person name="Kumagai T."/>
            <person name="Ishii T."/>
            <person name="Terai G."/>
            <person name="Umemura M."/>
            <person name="Machida M."/>
            <person name="Asai K."/>
        </authorList>
    </citation>
    <scope>NUCLEOTIDE SEQUENCE [LARGE SCALE GENOMIC DNA]</scope>
    <source>
        <strain evidence="15">IPU010</strain>
    </source>
</reference>
<evidence type="ECO:0000259" key="13">
    <source>
        <dbReference type="PROSITE" id="PS50076"/>
    </source>
</evidence>
<dbReference type="InterPro" id="IPR001623">
    <property type="entry name" value="DnaJ_domain"/>
</dbReference>
<dbReference type="SUPFAM" id="SSF144217">
    <property type="entry name" value="CSL zinc finger"/>
    <property type="match status" value="1"/>
</dbReference>
<dbReference type="OrthoDB" id="18529at2759"/>
<evidence type="ECO:0000256" key="8">
    <source>
        <dbReference type="ARBA" id="ARBA00022723"/>
    </source>
</evidence>
<keyword evidence="9" id="KW-0862">Zinc</keyword>
<protein>
    <recommendedName>
        <fullName evidence="6">Diphthamide biosynthesis protein 4</fullName>
    </recommendedName>
</protein>
<evidence type="ECO:0000313" key="18">
    <source>
        <dbReference type="Proteomes" id="UP000054053"/>
    </source>
</evidence>
<evidence type="ECO:0000256" key="9">
    <source>
        <dbReference type="ARBA" id="ARBA00022833"/>
    </source>
</evidence>
<comment type="similarity">
    <text evidence="5">Belongs to the DPH4 family.</text>
</comment>
<dbReference type="Gene3D" id="3.10.660.10">
    <property type="entry name" value="DPH Zinc finger"/>
    <property type="match status" value="1"/>
</dbReference>
<dbReference type="PANTHER" id="PTHR21454:SF46">
    <property type="entry name" value="DIPHTHAMIDE BIOSYNTHESIS PROTEIN 4"/>
    <property type="match status" value="1"/>
</dbReference>
<dbReference type="EMBL" id="CP072755">
    <property type="protein sequence ID" value="QUC19707.1"/>
    <property type="molecule type" value="Genomic_DNA"/>
</dbReference>
<evidence type="ECO:0000313" key="17">
    <source>
        <dbReference type="Proteomes" id="UP000027002"/>
    </source>
</evidence>
<dbReference type="EMBL" id="BBTG02000002">
    <property type="protein sequence ID" value="GAO13824.1"/>
    <property type="molecule type" value="Genomic_DNA"/>
</dbReference>
<comment type="function">
    <text evidence="1">Required for the first step of diphthamide biosynthesis, the transfer of 3-amino-3-carboxypropyl from S-adenosyl-L-methionine to a histidine residue. Diphthamide is a post-translational modification of histidine which occurs in elongation factor 2.</text>
</comment>
<gene>
    <name evidence="16" type="ORF">UV8b_03948</name>
    <name evidence="15" type="ORF">UVI_02004550</name>
</gene>
<dbReference type="HOGENOM" id="CLU_017633_7_0_1"/>
<dbReference type="GO" id="GO:0005634">
    <property type="term" value="C:nucleus"/>
    <property type="evidence" value="ECO:0007669"/>
    <property type="project" value="UniProtKB-SubCell"/>
</dbReference>
<dbReference type="Pfam" id="PF00226">
    <property type="entry name" value="DnaJ"/>
    <property type="match status" value="1"/>
</dbReference>
<reference evidence="16" key="3">
    <citation type="submission" date="2020-03" db="EMBL/GenBank/DDBJ databases">
        <title>A mixture of massive structural variations and highly conserved coding sequences in Ustilaginoidea virens genome.</title>
        <authorList>
            <person name="Zhang K."/>
            <person name="Zhao Z."/>
            <person name="Zhang Z."/>
            <person name="Li Y."/>
            <person name="Hsiang T."/>
            <person name="Sun W."/>
        </authorList>
    </citation>
    <scope>NUCLEOTIDE SEQUENCE</scope>
    <source>
        <strain evidence="16">UV-8b</strain>
    </source>
</reference>
<dbReference type="InterPro" id="IPR036869">
    <property type="entry name" value="J_dom_sf"/>
</dbReference>
<evidence type="ECO:0000256" key="5">
    <source>
        <dbReference type="ARBA" id="ARBA00006169"/>
    </source>
</evidence>
<dbReference type="GO" id="GO:0017183">
    <property type="term" value="P:protein histidyl modification to diphthamide"/>
    <property type="evidence" value="ECO:0007669"/>
    <property type="project" value="UniProtKB-UniPathway"/>
</dbReference>
<dbReference type="GO" id="GO:0046872">
    <property type="term" value="F:metal ion binding"/>
    <property type="evidence" value="ECO:0007669"/>
    <property type="project" value="UniProtKB-KW"/>
</dbReference>
<comment type="pathway">
    <text evidence="4">Protein modification; peptidyl-diphthamide biosynthesis.</text>
</comment>
<dbReference type="Gene3D" id="1.10.287.110">
    <property type="entry name" value="DnaJ domain"/>
    <property type="match status" value="1"/>
</dbReference>
<dbReference type="PANTHER" id="PTHR21454">
    <property type="entry name" value="DPH3 HOMOLOG-RELATED"/>
    <property type="match status" value="1"/>
</dbReference>
<evidence type="ECO:0000256" key="2">
    <source>
        <dbReference type="ARBA" id="ARBA00004123"/>
    </source>
</evidence>
<feature type="compositionally biased region" description="Low complexity" evidence="12">
    <location>
        <begin position="53"/>
        <end position="66"/>
    </location>
</feature>
<evidence type="ECO:0000256" key="6">
    <source>
        <dbReference type="ARBA" id="ARBA00021797"/>
    </source>
</evidence>
<dbReference type="PROSITE" id="PS51074">
    <property type="entry name" value="DPH_MB"/>
    <property type="match status" value="1"/>
</dbReference>
<feature type="region of interest" description="Disordered" evidence="12">
    <location>
        <begin position="48"/>
        <end position="69"/>
    </location>
</feature>
<dbReference type="UniPathway" id="UPA00559"/>
<evidence type="ECO:0000256" key="4">
    <source>
        <dbReference type="ARBA" id="ARBA00005156"/>
    </source>
</evidence>
<dbReference type="RefSeq" id="XP_042997380.1">
    <property type="nucleotide sequence ID" value="XM_043141446.1"/>
</dbReference>
<dbReference type="SUPFAM" id="SSF46565">
    <property type="entry name" value="Chaperone J-domain"/>
    <property type="match status" value="1"/>
</dbReference>
<dbReference type="STRING" id="1159556.A0A063BWE5"/>
<evidence type="ECO:0000256" key="11">
    <source>
        <dbReference type="ARBA" id="ARBA00023242"/>
    </source>
</evidence>
<evidence type="ECO:0000256" key="1">
    <source>
        <dbReference type="ARBA" id="ARBA00003474"/>
    </source>
</evidence>
<feature type="domain" description="DPH-type MB" evidence="14">
    <location>
        <begin position="120"/>
        <end position="182"/>
    </location>
</feature>
<evidence type="ECO:0000256" key="7">
    <source>
        <dbReference type="ARBA" id="ARBA00022490"/>
    </source>
</evidence>
<proteinExistence type="inferred from homology"/>
<keyword evidence="7" id="KW-0963">Cytoplasm</keyword>
<dbReference type="InterPro" id="IPR036671">
    <property type="entry name" value="DPH_MB_sf"/>
</dbReference>
<dbReference type="Pfam" id="PF05207">
    <property type="entry name" value="Zn_ribbon_CSL"/>
    <property type="match status" value="1"/>
</dbReference>
<dbReference type="KEGG" id="uvi:66064726"/>
<dbReference type="Proteomes" id="UP000054053">
    <property type="component" value="Unassembled WGS sequence"/>
</dbReference>
<evidence type="ECO:0000256" key="3">
    <source>
        <dbReference type="ARBA" id="ARBA00004496"/>
    </source>
</evidence>
<keyword evidence="11" id="KW-0539">Nucleus</keyword>
<dbReference type="InterPro" id="IPR007872">
    <property type="entry name" value="DPH_MB_dom"/>
</dbReference>
<dbReference type="InterPro" id="IPR044248">
    <property type="entry name" value="DPH3/4-like"/>
</dbReference>
<dbReference type="AlphaFoldDB" id="A0A063BWE5"/>
<feature type="domain" description="J" evidence="13">
    <location>
        <begin position="11"/>
        <end position="99"/>
    </location>
</feature>
<dbReference type="GeneID" id="66064726"/>
<evidence type="ECO:0000259" key="14">
    <source>
        <dbReference type="PROSITE" id="PS51074"/>
    </source>
</evidence>
<evidence type="ECO:0000313" key="16">
    <source>
        <dbReference type="EMBL" id="QUC19707.1"/>
    </source>
</evidence>
<accession>A0A063BWE5</accession>
<dbReference type="GO" id="GO:0005737">
    <property type="term" value="C:cytoplasm"/>
    <property type="evidence" value="ECO:0007669"/>
    <property type="project" value="UniProtKB-SubCell"/>
</dbReference>
<evidence type="ECO:0000256" key="10">
    <source>
        <dbReference type="ARBA" id="ARBA00023004"/>
    </source>
</evidence>
<evidence type="ECO:0000256" key="12">
    <source>
        <dbReference type="SAM" id="MobiDB-lite"/>
    </source>
</evidence>
<name>A0A063BWE5_USTVR</name>